<dbReference type="RefSeq" id="WP_247376424.1">
    <property type="nucleotide sequence ID" value="NZ_JALLGV010000002.1"/>
</dbReference>
<evidence type="ECO:0000313" key="5">
    <source>
        <dbReference type="Proteomes" id="UP001597119"/>
    </source>
</evidence>
<keyword evidence="2" id="KW-1133">Transmembrane helix</keyword>
<evidence type="ECO:0000259" key="3">
    <source>
        <dbReference type="Pfam" id="PF26447"/>
    </source>
</evidence>
<gene>
    <name evidence="4" type="ORF">ACFR9U_04205</name>
</gene>
<name>A0ABD6C8L8_9EURY</name>
<reference evidence="4 5" key="1">
    <citation type="journal article" date="2019" name="Int. J. Syst. Evol. Microbiol.">
        <title>The Global Catalogue of Microorganisms (GCM) 10K type strain sequencing project: providing services to taxonomists for standard genome sequencing and annotation.</title>
        <authorList>
            <consortium name="The Broad Institute Genomics Platform"/>
            <consortium name="The Broad Institute Genome Sequencing Center for Infectious Disease"/>
            <person name="Wu L."/>
            <person name="Ma J."/>
        </authorList>
    </citation>
    <scope>NUCLEOTIDE SEQUENCE [LARGE SCALE GENOMIC DNA]</scope>
    <source>
        <strain evidence="4 5">CGMCC 1.12125</strain>
    </source>
</reference>
<feature type="compositionally biased region" description="Acidic residues" evidence="1">
    <location>
        <begin position="232"/>
        <end position="254"/>
    </location>
</feature>
<comment type="caution">
    <text evidence="4">The sequence shown here is derived from an EMBL/GenBank/DDBJ whole genome shotgun (WGS) entry which is preliminary data.</text>
</comment>
<feature type="domain" description="DUF8125" evidence="3">
    <location>
        <begin position="149"/>
        <end position="224"/>
    </location>
</feature>
<proteinExistence type="predicted"/>
<dbReference type="InterPro" id="IPR058438">
    <property type="entry name" value="DUF8125"/>
</dbReference>
<dbReference type="AlphaFoldDB" id="A0ABD6C8L8"/>
<keyword evidence="2" id="KW-0812">Transmembrane</keyword>
<accession>A0ABD6C8L8</accession>
<dbReference type="InterPro" id="IPR058439">
    <property type="entry name" value="DUF8126"/>
</dbReference>
<dbReference type="Proteomes" id="UP001597119">
    <property type="component" value="Unassembled WGS sequence"/>
</dbReference>
<dbReference type="Pfam" id="PF26446">
    <property type="entry name" value="DUF8125"/>
    <property type="match status" value="1"/>
</dbReference>
<protein>
    <recommendedName>
        <fullName evidence="3">DUF8125 domain-containing protein</fullName>
    </recommendedName>
</protein>
<keyword evidence="5" id="KW-1185">Reference proteome</keyword>
<feature type="compositionally biased region" description="Basic and acidic residues" evidence="1">
    <location>
        <begin position="258"/>
        <end position="268"/>
    </location>
</feature>
<sequence>MRYDDYHERRPETLTEWTLWFVKERFLSIIAVIVLVGLAFVLVGVDLGIPRWLRLSGLTMIVLSPFAYLVGSSITGMLPDPPGEILVDIDARKMDGAVFWFPTDDFRQLTVTEGELNQVAPSLYFGKQVDLDEMTAIGTWRGTLSDRQLLRGLQKVYECRGQLEDDAKKGFVLETQAFTLLRNAVRETTAVVVETFQRGTLPDEGEGLDHQIEQALEQFDLDDRIDDELSDLDDLDADEALLDPDGDRDLDEQAAEQVGDRVDHDAARADAAQEVPSDD</sequence>
<organism evidence="4 5">
    <name type="scientific">Halorientalis brevis</name>
    <dbReference type="NCBI Taxonomy" id="1126241"/>
    <lineage>
        <taxon>Archaea</taxon>
        <taxon>Methanobacteriati</taxon>
        <taxon>Methanobacteriota</taxon>
        <taxon>Stenosarchaea group</taxon>
        <taxon>Halobacteria</taxon>
        <taxon>Halobacteriales</taxon>
        <taxon>Haloarculaceae</taxon>
        <taxon>Halorientalis</taxon>
    </lineage>
</organism>
<evidence type="ECO:0000256" key="2">
    <source>
        <dbReference type="SAM" id="Phobius"/>
    </source>
</evidence>
<dbReference type="Pfam" id="PF26447">
    <property type="entry name" value="DUF8126"/>
    <property type="match status" value="1"/>
</dbReference>
<feature type="transmembrane region" description="Helical" evidence="2">
    <location>
        <begin position="26"/>
        <end position="45"/>
    </location>
</feature>
<keyword evidence="2" id="KW-0472">Membrane</keyword>
<dbReference type="EMBL" id="JBHUDJ010000002">
    <property type="protein sequence ID" value="MFD1586173.1"/>
    <property type="molecule type" value="Genomic_DNA"/>
</dbReference>
<evidence type="ECO:0000313" key="4">
    <source>
        <dbReference type="EMBL" id="MFD1586173.1"/>
    </source>
</evidence>
<evidence type="ECO:0000256" key="1">
    <source>
        <dbReference type="SAM" id="MobiDB-lite"/>
    </source>
</evidence>
<feature type="region of interest" description="Disordered" evidence="1">
    <location>
        <begin position="232"/>
        <end position="279"/>
    </location>
</feature>